<dbReference type="Pfam" id="PF03713">
    <property type="entry name" value="DUF305"/>
    <property type="match status" value="1"/>
</dbReference>
<feature type="transmembrane region" description="Helical" evidence="1">
    <location>
        <begin position="44"/>
        <end position="62"/>
    </location>
</feature>
<evidence type="ECO:0000313" key="4">
    <source>
        <dbReference type="Proteomes" id="UP000286287"/>
    </source>
</evidence>
<comment type="caution">
    <text evidence="3">The sequence shown here is derived from an EMBL/GenBank/DDBJ whole genome shotgun (WGS) entry which is preliminary data.</text>
</comment>
<keyword evidence="1" id="KW-0472">Membrane</keyword>
<dbReference type="Gene3D" id="1.20.1260.10">
    <property type="match status" value="1"/>
</dbReference>
<evidence type="ECO:0000256" key="1">
    <source>
        <dbReference type="SAM" id="Phobius"/>
    </source>
</evidence>
<keyword evidence="4" id="KW-1185">Reference proteome</keyword>
<feature type="transmembrane region" description="Helical" evidence="1">
    <location>
        <begin position="74"/>
        <end position="90"/>
    </location>
</feature>
<name>A0A418VGK7_9DEIO</name>
<evidence type="ECO:0000313" key="3">
    <source>
        <dbReference type="EMBL" id="RJF75256.1"/>
    </source>
</evidence>
<dbReference type="InterPro" id="IPR005183">
    <property type="entry name" value="DUF305_CopM-like"/>
</dbReference>
<dbReference type="OrthoDB" id="517560at2"/>
<proteinExistence type="predicted"/>
<keyword evidence="1" id="KW-0812">Transmembrane</keyword>
<protein>
    <submittedName>
        <fullName evidence="3">DUF305 domain-containing protein</fullName>
    </submittedName>
</protein>
<feature type="transmembrane region" description="Helical" evidence="1">
    <location>
        <begin position="12"/>
        <end position="32"/>
    </location>
</feature>
<dbReference type="Proteomes" id="UP000286287">
    <property type="component" value="Unassembled WGS sequence"/>
</dbReference>
<organism evidence="3 4">
    <name type="scientific">Deinococcus cavernae</name>
    <dbReference type="NCBI Taxonomy" id="2320857"/>
    <lineage>
        <taxon>Bacteria</taxon>
        <taxon>Thermotogati</taxon>
        <taxon>Deinococcota</taxon>
        <taxon>Deinococci</taxon>
        <taxon>Deinococcales</taxon>
        <taxon>Deinococcaceae</taxon>
        <taxon>Deinococcus</taxon>
    </lineage>
</organism>
<feature type="domain" description="DUF305" evidence="2">
    <location>
        <begin position="98"/>
        <end position="151"/>
    </location>
</feature>
<dbReference type="InterPro" id="IPR012347">
    <property type="entry name" value="Ferritin-like"/>
</dbReference>
<gene>
    <name evidence="3" type="ORF">D3875_01775</name>
</gene>
<dbReference type="EMBL" id="QYUJ01000006">
    <property type="protein sequence ID" value="RJF75256.1"/>
    <property type="molecule type" value="Genomic_DNA"/>
</dbReference>
<keyword evidence="1" id="KW-1133">Transmembrane helix</keyword>
<reference evidence="3 4" key="1">
    <citation type="submission" date="2018-09" db="EMBL/GenBank/DDBJ databases">
        <authorList>
            <person name="Zhu H."/>
        </authorList>
    </citation>
    <scope>NUCLEOTIDE SEQUENCE [LARGE SCALE GENOMIC DNA]</scope>
    <source>
        <strain evidence="3 4">K2S05-167</strain>
    </source>
</reference>
<dbReference type="AlphaFoldDB" id="A0A418VGK7"/>
<accession>A0A418VGK7</accession>
<sequence length="153" mass="17785">MSRHTHGNYGRFLLMILASAVVMYAVMYLNTYAWDHVYWSWTRFYITLMSAATMAVIMLLFMQKMYTDRAKNTMIYLGSLLLFVVGLWLVRSQALVGDVAWMKAMIPHHSIALLTSERAQIKDPRVRKLADGIIETQKREIAEMKGYIQDLQK</sequence>
<evidence type="ECO:0000259" key="2">
    <source>
        <dbReference type="Pfam" id="PF03713"/>
    </source>
</evidence>